<dbReference type="InterPro" id="IPR003593">
    <property type="entry name" value="AAA+_ATPase"/>
</dbReference>
<organism evidence="4">
    <name type="scientific">marine sediment metagenome</name>
    <dbReference type="NCBI Taxonomy" id="412755"/>
    <lineage>
        <taxon>unclassified sequences</taxon>
        <taxon>metagenomes</taxon>
        <taxon>ecological metagenomes</taxon>
    </lineage>
</organism>
<dbReference type="GO" id="GO:0005524">
    <property type="term" value="F:ATP binding"/>
    <property type="evidence" value="ECO:0007669"/>
    <property type="project" value="InterPro"/>
</dbReference>
<comment type="caution">
    <text evidence="4">The sequence shown here is derived from an EMBL/GenBank/DDBJ whole genome shotgun (WGS) entry which is preliminary data.</text>
</comment>
<dbReference type="AlphaFoldDB" id="A0A0F9SMY7"/>
<dbReference type="EMBL" id="LAZR01000404">
    <property type="protein sequence ID" value="KKN70375.1"/>
    <property type="molecule type" value="Genomic_DNA"/>
</dbReference>
<dbReference type="InterPro" id="IPR004482">
    <property type="entry name" value="Mg_chelat-rel"/>
</dbReference>
<dbReference type="PANTHER" id="PTHR32039:SF7">
    <property type="entry name" value="COMPETENCE PROTEIN COMM"/>
    <property type="match status" value="1"/>
</dbReference>
<dbReference type="InterPro" id="IPR027417">
    <property type="entry name" value="P-loop_NTPase"/>
</dbReference>
<dbReference type="SUPFAM" id="SSF54211">
    <property type="entry name" value="Ribosomal protein S5 domain 2-like"/>
    <property type="match status" value="1"/>
</dbReference>
<dbReference type="Gene3D" id="3.40.50.300">
    <property type="entry name" value="P-loop containing nucleotide triphosphate hydrolases"/>
    <property type="match status" value="1"/>
</dbReference>
<sequence>MISRVHSTILQGIDAVACEVEADVAIGGMGEIKLVGLAEAAVKESVSRIQAALRNSGYRWPGPKVTINLAPADMKKDSAAFDLPIAIAVSVAGGMYASDKLDDYVLIGELALDARVRPVKGALATAMLAAAQGRKGVIVPADNAAEAAVVEGIDVIPIGHLAEAVGFLTDELPIDPVTVDLNAIFAVASRYDMDFGDVRGQEAAKRALTVAAAGHHNILMIGPPGSGKTMLAKRIPSILPPLMIDESLETTRIYSSRGLLTPGQSLMATRPVRTPHHSSSAAALIGGGVIPQPGEVSLAHHGVLFLDELPEFARPTLEMIRQPLEDRYVTIPRVHSTMKFPASIMLVAAMNPCPCGYFTDPKRPCKCSPSTIERYLSRISGPLIDRIDIHIEVPPVPWRQLRGDADGLTSTQMRTQVLAARAVQRQRFAKPAQDNPQSETCLPDRQVRNPKSTITNASMSSRQLRTHCPLDDAGETILKQAMTELGLSARAHDKVLRIARTIADLEAADTIQSHHLAEAVQYRRLDRKL</sequence>
<evidence type="ECO:0000259" key="3">
    <source>
        <dbReference type="SMART" id="SM00382"/>
    </source>
</evidence>
<name>A0A0F9SMY7_9ZZZZ</name>
<gene>
    <name evidence="4" type="ORF">LCGC14_0431750</name>
</gene>
<evidence type="ECO:0000256" key="2">
    <source>
        <dbReference type="SAM" id="MobiDB-lite"/>
    </source>
</evidence>
<dbReference type="Pfam" id="PF01078">
    <property type="entry name" value="Mg_chelatase"/>
    <property type="match status" value="1"/>
</dbReference>
<feature type="compositionally biased region" description="Polar residues" evidence="2">
    <location>
        <begin position="449"/>
        <end position="463"/>
    </location>
</feature>
<dbReference type="InterPro" id="IPR045006">
    <property type="entry name" value="CHLI-like"/>
</dbReference>
<dbReference type="SMART" id="SM00382">
    <property type="entry name" value="AAA"/>
    <property type="match status" value="1"/>
</dbReference>
<dbReference type="Pfam" id="PF13335">
    <property type="entry name" value="Mg_chelatase_C"/>
    <property type="match status" value="1"/>
</dbReference>
<dbReference type="SUPFAM" id="SSF52540">
    <property type="entry name" value="P-loop containing nucleoside triphosphate hydrolases"/>
    <property type="match status" value="1"/>
</dbReference>
<dbReference type="InterPro" id="IPR025158">
    <property type="entry name" value="Mg_chelat-rel_C"/>
</dbReference>
<evidence type="ECO:0000313" key="4">
    <source>
        <dbReference type="EMBL" id="KKN70375.1"/>
    </source>
</evidence>
<dbReference type="PANTHER" id="PTHR32039">
    <property type="entry name" value="MAGNESIUM-CHELATASE SUBUNIT CHLI"/>
    <property type="match status" value="1"/>
</dbReference>
<dbReference type="CDD" id="cd00009">
    <property type="entry name" value="AAA"/>
    <property type="match status" value="1"/>
</dbReference>
<reference evidence="4" key="1">
    <citation type="journal article" date="2015" name="Nature">
        <title>Complex archaea that bridge the gap between prokaryotes and eukaryotes.</title>
        <authorList>
            <person name="Spang A."/>
            <person name="Saw J.H."/>
            <person name="Jorgensen S.L."/>
            <person name="Zaremba-Niedzwiedzka K."/>
            <person name="Martijn J."/>
            <person name="Lind A.E."/>
            <person name="van Eijk R."/>
            <person name="Schleper C."/>
            <person name="Guy L."/>
            <person name="Ettema T.J."/>
        </authorList>
    </citation>
    <scope>NUCLEOTIDE SEQUENCE</scope>
</reference>
<dbReference type="InterPro" id="IPR014721">
    <property type="entry name" value="Ribsml_uS5_D2-typ_fold_subgr"/>
</dbReference>
<feature type="region of interest" description="Disordered" evidence="2">
    <location>
        <begin position="427"/>
        <end position="463"/>
    </location>
</feature>
<dbReference type="InterPro" id="IPR000523">
    <property type="entry name" value="Mg_chelatse_chII-like_cat_dom"/>
</dbReference>
<dbReference type="Gene3D" id="3.30.230.10">
    <property type="match status" value="1"/>
</dbReference>
<proteinExistence type="inferred from homology"/>
<dbReference type="Pfam" id="PF13541">
    <property type="entry name" value="ChlI"/>
    <property type="match status" value="1"/>
</dbReference>
<evidence type="ECO:0000256" key="1">
    <source>
        <dbReference type="ARBA" id="ARBA00006354"/>
    </source>
</evidence>
<comment type="similarity">
    <text evidence="1">Belongs to the Mg-chelatase subunits D/I family. ComM subfamily.</text>
</comment>
<accession>A0A0F9SMY7</accession>
<protein>
    <recommendedName>
        <fullName evidence="3">AAA+ ATPase domain-containing protein</fullName>
    </recommendedName>
</protein>
<dbReference type="InterPro" id="IPR020568">
    <property type="entry name" value="Ribosomal_Su5_D2-typ_SF"/>
</dbReference>
<feature type="domain" description="AAA+ ATPase" evidence="3">
    <location>
        <begin position="214"/>
        <end position="397"/>
    </location>
</feature>
<dbReference type="NCBIfam" id="TIGR00368">
    <property type="entry name" value="YifB family Mg chelatase-like AAA ATPase"/>
    <property type="match status" value="1"/>
</dbReference>